<dbReference type="Proteomes" id="UP000190286">
    <property type="component" value="Unassembled WGS sequence"/>
</dbReference>
<dbReference type="RefSeq" id="WP_078784986.1">
    <property type="nucleotide sequence ID" value="NZ_DAWAFM010000076.1"/>
</dbReference>
<evidence type="ECO:0000313" key="3">
    <source>
        <dbReference type="Proteomes" id="UP000190286"/>
    </source>
</evidence>
<feature type="transmembrane region" description="Helical" evidence="1">
    <location>
        <begin position="12"/>
        <end position="35"/>
    </location>
</feature>
<dbReference type="AlphaFoldDB" id="A0A1T4XP53"/>
<reference evidence="2 3" key="1">
    <citation type="submission" date="2017-02" db="EMBL/GenBank/DDBJ databases">
        <authorList>
            <person name="Peterson S.W."/>
        </authorList>
    </citation>
    <scope>NUCLEOTIDE SEQUENCE [LARGE SCALE GENOMIC DNA]</scope>
    <source>
        <strain evidence="2 3">ATCC 27749</strain>
    </source>
</reference>
<keyword evidence="1" id="KW-0812">Transmembrane</keyword>
<feature type="transmembrane region" description="Helical" evidence="1">
    <location>
        <begin position="55"/>
        <end position="75"/>
    </location>
</feature>
<accession>A0A1T4XP53</accession>
<gene>
    <name evidence="2" type="ORF">SAMN02745178_02118</name>
</gene>
<evidence type="ECO:0000256" key="1">
    <source>
        <dbReference type="SAM" id="Phobius"/>
    </source>
</evidence>
<dbReference type="STRING" id="745368.SAMN02745178_02118"/>
<dbReference type="OrthoDB" id="2003714at2"/>
<sequence>MKFTWSDQKSIILTRVVVAGTIAGCGIMTVSGPWLTRWMVSANALPPASGPVLLGMGYVCAVLAFVMLVSLYKFLRRIEAGAVFVPANVTALRRISWCCAGAAVVCLAAAYIYLPFAFLGVAAAFMALIVRVLKNAFAQAVHMKDELDYTI</sequence>
<keyword evidence="1" id="KW-1133">Transmembrane helix</keyword>
<keyword evidence="1" id="KW-0472">Membrane</keyword>
<organism evidence="2 3">
    <name type="scientific">Gemmiger formicilis</name>
    <dbReference type="NCBI Taxonomy" id="745368"/>
    <lineage>
        <taxon>Bacteria</taxon>
        <taxon>Bacillati</taxon>
        <taxon>Bacillota</taxon>
        <taxon>Clostridia</taxon>
        <taxon>Eubacteriales</taxon>
        <taxon>Gemmiger</taxon>
    </lineage>
</organism>
<dbReference type="EMBL" id="FUYF01000013">
    <property type="protein sequence ID" value="SKA91336.1"/>
    <property type="molecule type" value="Genomic_DNA"/>
</dbReference>
<evidence type="ECO:0008006" key="4">
    <source>
        <dbReference type="Google" id="ProtNLM"/>
    </source>
</evidence>
<dbReference type="InterPro" id="IPR021354">
    <property type="entry name" value="DUF2975"/>
</dbReference>
<keyword evidence="3" id="KW-1185">Reference proteome</keyword>
<dbReference type="GeneID" id="93338567"/>
<dbReference type="Pfam" id="PF11188">
    <property type="entry name" value="DUF2975"/>
    <property type="match status" value="1"/>
</dbReference>
<protein>
    <recommendedName>
        <fullName evidence="4">DUF2975 domain-containing protein</fullName>
    </recommendedName>
</protein>
<proteinExistence type="predicted"/>
<name>A0A1T4XP53_9FIRM</name>
<evidence type="ECO:0000313" key="2">
    <source>
        <dbReference type="EMBL" id="SKA91336.1"/>
    </source>
</evidence>